<gene>
    <name evidence="1" type="ORF">PHYSODRAFT_389911</name>
</gene>
<name>G4ZDU8_PHYSP</name>
<evidence type="ECO:0000313" key="1">
    <source>
        <dbReference type="EMBL" id="EGZ19027.1"/>
    </source>
</evidence>
<proteinExistence type="predicted"/>
<feature type="non-terminal residue" evidence="1">
    <location>
        <position position="105"/>
    </location>
</feature>
<organism evidence="1 2">
    <name type="scientific">Phytophthora sojae (strain P6497)</name>
    <name type="common">Soybean stem and root rot agent</name>
    <name type="synonym">Phytophthora megasperma f. sp. glycines</name>
    <dbReference type="NCBI Taxonomy" id="1094619"/>
    <lineage>
        <taxon>Eukaryota</taxon>
        <taxon>Sar</taxon>
        <taxon>Stramenopiles</taxon>
        <taxon>Oomycota</taxon>
        <taxon>Peronosporomycetes</taxon>
        <taxon>Peronosporales</taxon>
        <taxon>Peronosporaceae</taxon>
        <taxon>Phytophthora</taxon>
    </lineage>
</organism>
<dbReference type="AlphaFoldDB" id="G4ZDU8"/>
<dbReference type="GeneID" id="20651052"/>
<keyword evidence="2" id="KW-1185">Reference proteome</keyword>
<sequence length="105" mass="11424">TEQIHVAVLATSVRTQDVHLAVQLPLEVHKEALEHLSGQVLPFCHEHPAVVGVVVHEIDQVPVAVAIRRTFFDCLPFAHVRQLIRALSVSSIPDPDASAILSTVS</sequence>
<dbReference type="Proteomes" id="UP000002640">
    <property type="component" value="Unassembled WGS sequence"/>
</dbReference>
<reference evidence="1 2" key="1">
    <citation type="journal article" date="2006" name="Science">
        <title>Phytophthora genome sequences uncover evolutionary origins and mechanisms of pathogenesis.</title>
        <authorList>
            <person name="Tyler B.M."/>
            <person name="Tripathy S."/>
            <person name="Zhang X."/>
            <person name="Dehal P."/>
            <person name="Jiang R.H."/>
            <person name="Aerts A."/>
            <person name="Arredondo F.D."/>
            <person name="Baxter L."/>
            <person name="Bensasson D."/>
            <person name="Beynon J.L."/>
            <person name="Chapman J."/>
            <person name="Damasceno C.M."/>
            <person name="Dorrance A.E."/>
            <person name="Dou D."/>
            <person name="Dickerman A.W."/>
            <person name="Dubchak I.L."/>
            <person name="Garbelotto M."/>
            <person name="Gijzen M."/>
            <person name="Gordon S.G."/>
            <person name="Govers F."/>
            <person name="Grunwald N.J."/>
            <person name="Huang W."/>
            <person name="Ivors K.L."/>
            <person name="Jones R.W."/>
            <person name="Kamoun S."/>
            <person name="Krampis K."/>
            <person name="Lamour K.H."/>
            <person name="Lee M.K."/>
            <person name="McDonald W.H."/>
            <person name="Medina M."/>
            <person name="Meijer H.J."/>
            <person name="Nordberg E.K."/>
            <person name="Maclean D.J."/>
            <person name="Ospina-Giraldo M.D."/>
            <person name="Morris P.F."/>
            <person name="Phuntumart V."/>
            <person name="Putnam N.H."/>
            <person name="Rash S."/>
            <person name="Rose J.K."/>
            <person name="Sakihama Y."/>
            <person name="Salamov A.A."/>
            <person name="Savidor A."/>
            <person name="Scheuring C.F."/>
            <person name="Smith B.M."/>
            <person name="Sobral B.W."/>
            <person name="Terry A."/>
            <person name="Torto-Alalibo T.A."/>
            <person name="Win J."/>
            <person name="Xu Z."/>
            <person name="Zhang H."/>
            <person name="Grigoriev I.V."/>
            <person name="Rokhsar D.S."/>
            <person name="Boore J.L."/>
        </authorList>
    </citation>
    <scope>NUCLEOTIDE SEQUENCE [LARGE SCALE GENOMIC DNA]</scope>
    <source>
        <strain evidence="1 2">P6497</strain>
    </source>
</reference>
<dbReference type="EMBL" id="JH159154">
    <property type="protein sequence ID" value="EGZ19027.1"/>
    <property type="molecule type" value="Genomic_DNA"/>
</dbReference>
<feature type="non-terminal residue" evidence="1">
    <location>
        <position position="1"/>
    </location>
</feature>
<evidence type="ECO:0000313" key="2">
    <source>
        <dbReference type="Proteomes" id="UP000002640"/>
    </source>
</evidence>
<dbReference type="InParanoid" id="G4ZDU8"/>
<dbReference type="KEGG" id="psoj:PHYSODRAFT_389911"/>
<protein>
    <submittedName>
        <fullName evidence="1">Uncharacterized protein</fullName>
    </submittedName>
</protein>
<accession>G4ZDU8</accession>
<dbReference type="RefSeq" id="XP_009528085.1">
    <property type="nucleotide sequence ID" value="XM_009529790.1"/>
</dbReference>